<dbReference type="EMBL" id="BAAADB010000014">
    <property type="protein sequence ID" value="GAA0510842.1"/>
    <property type="molecule type" value="Genomic_DNA"/>
</dbReference>
<comment type="caution">
    <text evidence="2">The sequence shown here is derived from an EMBL/GenBank/DDBJ whole genome shotgun (WGS) entry which is preliminary data.</text>
</comment>
<dbReference type="Proteomes" id="UP001500191">
    <property type="component" value="Unassembled WGS sequence"/>
</dbReference>
<evidence type="ECO:0000256" key="1">
    <source>
        <dbReference type="SAM" id="MobiDB-lite"/>
    </source>
</evidence>
<dbReference type="SUPFAM" id="SSF56935">
    <property type="entry name" value="Porins"/>
    <property type="match status" value="1"/>
</dbReference>
<organism evidence="2 3">
    <name type="scientific">Deinococcus depolymerans</name>
    <dbReference type="NCBI Taxonomy" id="392408"/>
    <lineage>
        <taxon>Bacteria</taxon>
        <taxon>Thermotogati</taxon>
        <taxon>Deinococcota</taxon>
        <taxon>Deinococci</taxon>
        <taxon>Deinococcales</taxon>
        <taxon>Deinococcaceae</taxon>
        <taxon>Deinococcus</taxon>
    </lineage>
</organism>
<dbReference type="PANTHER" id="PTHR30189">
    <property type="entry name" value="LPS-ASSEMBLY PROTEIN"/>
    <property type="match status" value="1"/>
</dbReference>
<dbReference type="PANTHER" id="PTHR30189:SF1">
    <property type="entry name" value="LPS-ASSEMBLY PROTEIN LPTD"/>
    <property type="match status" value="1"/>
</dbReference>
<evidence type="ECO:0008006" key="4">
    <source>
        <dbReference type="Google" id="ProtNLM"/>
    </source>
</evidence>
<reference evidence="3" key="1">
    <citation type="journal article" date="2019" name="Int. J. Syst. Evol. Microbiol.">
        <title>The Global Catalogue of Microorganisms (GCM) 10K type strain sequencing project: providing services to taxonomists for standard genome sequencing and annotation.</title>
        <authorList>
            <consortium name="The Broad Institute Genomics Platform"/>
            <consortium name="The Broad Institute Genome Sequencing Center for Infectious Disease"/>
            <person name="Wu L."/>
            <person name="Ma J."/>
        </authorList>
    </citation>
    <scope>NUCLEOTIDE SEQUENCE [LARGE SCALE GENOMIC DNA]</scope>
    <source>
        <strain evidence="3">JCM 14368</strain>
    </source>
</reference>
<sequence>MKRRARPRDGRRDAQRPGGGRRGLRAALLGLGLLGLGLLDTAGARTVRIISADTLELRQVDGQELVIITGGNVELRVDEDVVRAQRVEFNRTRRVLTLVGAASYRSARDRQDLRGENLVVELGQEQVTGEDVLISDSQLEIRGQEVERIPGQLRASGGYFTTCARCGRTPNDFAFRAERLIVYPGDRLVAYRAQLLLADVPVLFLPVLVLPLNDRERQPRLEVGRDTVDGYTVQADLPFSVGSSTLGTTLLRYYQNRDPSVGLGVSLRSFAPLPLVDRLNLYALANPRPVGRSGYDLDLEFGVRGRLPLVSALRDLDYTLNVSRSEVGRGDSDPQRGVTNVTFGAKADYPLFTADFNYVNRFGPEPTAPLGTPLKLPEVTVDPKVYTSGNLSADVRVTAGRYTAASNPLSRSASAQGPNITTERLEEQHDLAYTARPWQDADLSLKNTFTGRYYGTGARTVQLNLAATLTQRFNTTNTLSVSGAYNRTEGTSPFAFDALGGRLLSAPLGVALSAVPARDVTFGASYSRDLFLPPEQQGPLQLTLGVNRLPLTLSASSSVNLYTQQLESAAFTASLGDPNAGQVTVTPAQPATPTTPARPASRTRSSGWPAPDLALSASGSYARLTGPGPLTLRATVTGDVRTNTFSTYLIHNVRTPDVNEIGVSYTLARTRDTVLNPVTLSGSERLLPPTGQLIGDASLTWRGAYRLSTAHALLLNRPASAPDSGTLTFSVGTVQGSATNWNVTYGGPYDLVRGGFTRPALSGSLNATRPGQRLALGATLNTPGLDQPRTELSRASLDATWLFGERAALAGRAAYTRTRSGTFPDDHATDTLILDPVRLSVGIGRSGQAPGAYLSGSLRQTFTWLDGVRQNPAPLSPVIGLTIDRCCWALQAEADLGLRRYRLAVGLPGQTFYPLFDLTDGGVRVPLINP</sequence>
<accession>A0ABP3M492</accession>
<name>A0ABP3M492_9DEIO</name>
<proteinExistence type="predicted"/>
<evidence type="ECO:0000313" key="3">
    <source>
        <dbReference type="Proteomes" id="UP001500191"/>
    </source>
</evidence>
<gene>
    <name evidence="2" type="ORF">GCM10008937_18390</name>
</gene>
<keyword evidence="3" id="KW-1185">Reference proteome</keyword>
<feature type="region of interest" description="Disordered" evidence="1">
    <location>
        <begin position="580"/>
        <end position="611"/>
    </location>
</feature>
<dbReference type="InterPro" id="IPR050218">
    <property type="entry name" value="LptD"/>
</dbReference>
<protein>
    <recommendedName>
        <fullName evidence="4">LPS-assembly protein LptD</fullName>
    </recommendedName>
</protein>
<dbReference type="RefSeq" id="WP_343758028.1">
    <property type="nucleotide sequence ID" value="NZ_BAAADB010000014.1"/>
</dbReference>
<feature type="region of interest" description="Disordered" evidence="1">
    <location>
        <begin position="1"/>
        <end position="21"/>
    </location>
</feature>
<evidence type="ECO:0000313" key="2">
    <source>
        <dbReference type="EMBL" id="GAA0510842.1"/>
    </source>
</evidence>
<feature type="compositionally biased region" description="Low complexity" evidence="1">
    <location>
        <begin position="586"/>
        <end position="606"/>
    </location>
</feature>